<keyword evidence="3" id="KW-1185">Reference proteome</keyword>
<name>A0ABX2P820_9PROT</name>
<evidence type="ECO:0000313" key="3">
    <source>
        <dbReference type="Proteomes" id="UP001516351"/>
    </source>
</evidence>
<dbReference type="EMBL" id="JABXXV010000010">
    <property type="protein sequence ID" value="NVN48103.1"/>
    <property type="molecule type" value="Genomic_DNA"/>
</dbReference>
<evidence type="ECO:0000313" key="2">
    <source>
        <dbReference type="EMBL" id="NVN48103.1"/>
    </source>
</evidence>
<comment type="caution">
    <text evidence="2">The sequence shown here is derived from an EMBL/GenBank/DDBJ whole genome shotgun (WGS) entry which is preliminary data.</text>
</comment>
<proteinExistence type="predicted"/>
<organism evidence="2 3">
    <name type="scientific">Asaia spathodeae</name>
    <dbReference type="NCBI Taxonomy" id="657016"/>
    <lineage>
        <taxon>Bacteria</taxon>
        <taxon>Pseudomonadati</taxon>
        <taxon>Pseudomonadota</taxon>
        <taxon>Alphaproteobacteria</taxon>
        <taxon>Acetobacterales</taxon>
        <taxon>Acetobacteraceae</taxon>
        <taxon>Asaia</taxon>
    </lineage>
</organism>
<reference evidence="2 3" key="1">
    <citation type="submission" date="2020-06" db="EMBL/GenBank/DDBJ databases">
        <title>Synonyms of Asaia species.</title>
        <authorList>
            <person name="Sombolestani A."/>
        </authorList>
    </citation>
    <scope>NUCLEOTIDE SEQUENCE [LARGE SCALE GENOMIC DNA]</scope>
    <source>
        <strain evidence="2 3">LMG 27047</strain>
    </source>
</reference>
<gene>
    <name evidence="2" type="ORF">HW542_14990</name>
</gene>
<dbReference type="RefSeq" id="WP_267312052.1">
    <property type="nucleotide sequence ID" value="NZ_JABXXU010000010.1"/>
</dbReference>
<evidence type="ECO:0000256" key="1">
    <source>
        <dbReference type="SAM" id="Phobius"/>
    </source>
</evidence>
<keyword evidence="1" id="KW-1133">Transmembrane helix</keyword>
<keyword evidence="1" id="KW-0472">Membrane</keyword>
<feature type="transmembrane region" description="Helical" evidence="1">
    <location>
        <begin position="151"/>
        <end position="175"/>
    </location>
</feature>
<accession>A0ABX2P820</accession>
<sequence length="216" mass="23962">MTSPDPNASQLIEGLRRAGLELEETARLEGIDRYSPFGRMIGAMRASLDAYAAVSQISVNQVERNTTLAHDSAQAITDLVADAQKIIDAVTVRAELRLKEDEQKHRDLYNATVAAMVSRLESEIAPAVLDKIKERAPYVERGFYQYARNRFIARLALIGAGMFAVAFLSGIGFYWRSIEIGNQCHDRNNISYADTGKAWCRLPEYDRLPAAPANGP</sequence>
<keyword evidence="1" id="KW-0812">Transmembrane</keyword>
<dbReference type="Proteomes" id="UP001516351">
    <property type="component" value="Unassembled WGS sequence"/>
</dbReference>
<protein>
    <submittedName>
        <fullName evidence="2">Uncharacterized protein</fullName>
    </submittedName>
</protein>